<evidence type="ECO:0000313" key="3">
    <source>
        <dbReference type="EMBL" id="KAJ7009116.1"/>
    </source>
</evidence>
<sequence>MFLSQTIPCFLFSIRFSSSSSFPESFAPSSFLFFFFPFSFLVSAAYFPLFSKKFLLLCPLSSFSLYTS</sequence>
<evidence type="ECO:0000313" key="4">
    <source>
        <dbReference type="Proteomes" id="UP001164929"/>
    </source>
</evidence>
<dbReference type="Proteomes" id="UP001164929">
    <property type="component" value="Chromosome 2"/>
</dbReference>
<accession>A0AAD6RIF9</accession>
<keyword evidence="1" id="KW-0472">Membrane</keyword>
<proteinExistence type="predicted"/>
<gene>
    <name evidence="2" type="ORF">NC653_007459</name>
    <name evidence="3" type="ORF">NC653_007683</name>
</gene>
<evidence type="ECO:0000313" key="2">
    <source>
        <dbReference type="EMBL" id="KAJ7008801.1"/>
    </source>
</evidence>
<keyword evidence="4" id="KW-1185">Reference proteome</keyword>
<organism evidence="3 4">
    <name type="scientific">Populus alba x Populus x berolinensis</name>
    <dbReference type="NCBI Taxonomy" id="444605"/>
    <lineage>
        <taxon>Eukaryota</taxon>
        <taxon>Viridiplantae</taxon>
        <taxon>Streptophyta</taxon>
        <taxon>Embryophyta</taxon>
        <taxon>Tracheophyta</taxon>
        <taxon>Spermatophyta</taxon>
        <taxon>Magnoliopsida</taxon>
        <taxon>eudicotyledons</taxon>
        <taxon>Gunneridae</taxon>
        <taxon>Pentapetalae</taxon>
        <taxon>rosids</taxon>
        <taxon>fabids</taxon>
        <taxon>Malpighiales</taxon>
        <taxon>Salicaceae</taxon>
        <taxon>Saliceae</taxon>
        <taxon>Populus</taxon>
    </lineage>
</organism>
<dbReference type="AlphaFoldDB" id="A0AAD6RIF9"/>
<feature type="transmembrane region" description="Helical" evidence="1">
    <location>
        <begin position="29"/>
        <end position="49"/>
    </location>
</feature>
<comment type="caution">
    <text evidence="3">The sequence shown here is derived from an EMBL/GenBank/DDBJ whole genome shotgun (WGS) entry which is preliminary data.</text>
</comment>
<keyword evidence="1" id="KW-0812">Transmembrane</keyword>
<dbReference type="EMBL" id="JAQIZT010000002">
    <property type="protein sequence ID" value="KAJ7008801.1"/>
    <property type="molecule type" value="Genomic_DNA"/>
</dbReference>
<name>A0AAD6RIF9_9ROSI</name>
<evidence type="ECO:0000256" key="1">
    <source>
        <dbReference type="SAM" id="Phobius"/>
    </source>
</evidence>
<protein>
    <submittedName>
        <fullName evidence="3">Uncharacterized protein</fullName>
    </submittedName>
</protein>
<reference evidence="3" key="1">
    <citation type="journal article" date="2023" name="Mol. Ecol. Resour.">
        <title>Chromosome-level genome assembly of a triploid poplar Populus alba 'Berolinensis'.</title>
        <authorList>
            <person name="Chen S."/>
            <person name="Yu Y."/>
            <person name="Wang X."/>
            <person name="Wang S."/>
            <person name="Zhang T."/>
            <person name="Zhou Y."/>
            <person name="He R."/>
            <person name="Meng N."/>
            <person name="Wang Y."/>
            <person name="Liu W."/>
            <person name="Liu Z."/>
            <person name="Liu J."/>
            <person name="Guo Q."/>
            <person name="Huang H."/>
            <person name="Sederoff R.R."/>
            <person name="Wang G."/>
            <person name="Qu G."/>
            <person name="Chen S."/>
        </authorList>
    </citation>
    <scope>NUCLEOTIDE SEQUENCE</scope>
    <source>
        <strain evidence="3">SC-2020</strain>
    </source>
</reference>
<keyword evidence="1" id="KW-1133">Transmembrane helix</keyword>
<dbReference type="EMBL" id="JAQIZT010000002">
    <property type="protein sequence ID" value="KAJ7009116.1"/>
    <property type="molecule type" value="Genomic_DNA"/>
</dbReference>